<comment type="subunit">
    <text evidence="2 12">Homodimer.</text>
</comment>
<dbReference type="PANTHER" id="PTHR48099">
    <property type="entry name" value="C-1-TETRAHYDROFOLATE SYNTHASE, CYTOPLASMIC-RELATED"/>
    <property type="match status" value="1"/>
</dbReference>
<evidence type="ECO:0000256" key="7">
    <source>
        <dbReference type="ARBA" id="ARBA00022857"/>
    </source>
</evidence>
<dbReference type="SUPFAM" id="SSF53223">
    <property type="entry name" value="Aminoacid dehydrogenase-like, N-terminal domain"/>
    <property type="match status" value="1"/>
</dbReference>
<dbReference type="PRINTS" id="PR00085">
    <property type="entry name" value="THFDHDRGNASE"/>
</dbReference>
<keyword evidence="8 12" id="KW-0560">Oxidoreductase</keyword>
<reference evidence="15 16" key="1">
    <citation type="submission" date="2016-10" db="EMBL/GenBank/DDBJ databases">
        <authorList>
            <person name="de Groot N.N."/>
        </authorList>
    </citation>
    <scope>NUCLEOTIDE SEQUENCE [LARGE SCALE GENOMIC DNA]</scope>
    <source>
        <strain evidence="15 16">DSM 23310</strain>
    </source>
</reference>
<sequence length="281" mass="31142">MAEILKGNVVAKQIKEKMKRDIEELKKHDRIPTLAIVRLGDNPGDISYEKSIIKNCDDVGIKSVVYERDVNIKTEELIELIEELNKDNNISGILVFRPLPKHIDEEIIRNVISPEKDVDCMHPLNLERIFEGDMDGFAPCTPKAAMEILKYYDIPLEGKNVVVVNRSMVVGKPLAMMLLKENATVTICHSRTQNLEQITNRADVVVVALGKAKFFDEKYFNENSIVIDVGVSLDENGKLSGDADYGIVSPIVSKITPVPGGVGSVTTSILLSQVVLACKNI</sequence>
<evidence type="ECO:0000256" key="2">
    <source>
        <dbReference type="ARBA" id="ARBA00011738"/>
    </source>
</evidence>
<feature type="domain" description="Tetrahydrofolate dehydrogenase/cyclohydrolase catalytic" evidence="13">
    <location>
        <begin position="5"/>
        <end position="119"/>
    </location>
</feature>
<dbReference type="OrthoDB" id="9803580at2"/>
<gene>
    <name evidence="12" type="primary">folD</name>
    <name evidence="15" type="ORF">SAMN05660923_00555</name>
</gene>
<dbReference type="InterPro" id="IPR046346">
    <property type="entry name" value="Aminoacid_DH-like_N_sf"/>
</dbReference>
<dbReference type="GO" id="GO:0004477">
    <property type="term" value="F:methenyltetrahydrofolate cyclohydrolase activity"/>
    <property type="evidence" value="ECO:0007669"/>
    <property type="project" value="UniProtKB-UniRule"/>
</dbReference>
<comment type="catalytic activity">
    <reaction evidence="12">
        <text>(6R)-5,10-methenyltetrahydrofolate + H2O = (6R)-10-formyltetrahydrofolate + H(+)</text>
        <dbReference type="Rhea" id="RHEA:23700"/>
        <dbReference type="ChEBI" id="CHEBI:15377"/>
        <dbReference type="ChEBI" id="CHEBI:15378"/>
        <dbReference type="ChEBI" id="CHEBI:57455"/>
        <dbReference type="ChEBI" id="CHEBI:195366"/>
        <dbReference type="EC" id="3.5.4.9"/>
    </reaction>
</comment>
<feature type="binding site" evidence="12">
    <location>
        <position position="231"/>
    </location>
    <ligand>
        <name>NADP(+)</name>
        <dbReference type="ChEBI" id="CHEBI:58349"/>
    </ligand>
</feature>
<evidence type="ECO:0000256" key="6">
    <source>
        <dbReference type="ARBA" id="ARBA00022801"/>
    </source>
</evidence>
<keyword evidence="6 12" id="KW-0378">Hydrolase</keyword>
<comment type="function">
    <text evidence="12">Catalyzes the oxidation of 5,10-methylenetetrahydrofolate to 5,10-methenyltetrahydrofolate and then the hydrolysis of 5,10-methenyltetrahydrofolate to 10-formyltetrahydrofolate.</text>
</comment>
<dbReference type="Pfam" id="PF00763">
    <property type="entry name" value="THF_DHG_CYH"/>
    <property type="match status" value="1"/>
</dbReference>
<dbReference type="EC" id="3.5.4.9" evidence="12"/>
<dbReference type="Pfam" id="PF02882">
    <property type="entry name" value="THF_DHG_CYH_C"/>
    <property type="match status" value="1"/>
</dbReference>
<keyword evidence="5 12" id="KW-0658">Purine biosynthesis</keyword>
<dbReference type="EMBL" id="FNNG01000002">
    <property type="protein sequence ID" value="SDW35526.1"/>
    <property type="molecule type" value="Genomic_DNA"/>
</dbReference>
<dbReference type="Proteomes" id="UP000198828">
    <property type="component" value="Unassembled WGS sequence"/>
</dbReference>
<dbReference type="GO" id="GO:0035999">
    <property type="term" value="P:tetrahydrofolate interconversion"/>
    <property type="evidence" value="ECO:0007669"/>
    <property type="project" value="UniProtKB-UniRule"/>
</dbReference>
<dbReference type="SUPFAM" id="SSF51735">
    <property type="entry name" value="NAD(P)-binding Rossmann-fold domains"/>
    <property type="match status" value="1"/>
</dbReference>
<evidence type="ECO:0000259" key="13">
    <source>
        <dbReference type="Pfam" id="PF00763"/>
    </source>
</evidence>
<organism evidence="15 16">
    <name type="scientific">Tepidimicrobium xylanilyticum</name>
    <dbReference type="NCBI Taxonomy" id="1123352"/>
    <lineage>
        <taxon>Bacteria</taxon>
        <taxon>Bacillati</taxon>
        <taxon>Bacillota</taxon>
        <taxon>Tissierellia</taxon>
        <taxon>Tissierellales</taxon>
        <taxon>Tepidimicrobiaceae</taxon>
        <taxon>Tepidimicrobium</taxon>
    </lineage>
</organism>
<dbReference type="RefSeq" id="WP_093750657.1">
    <property type="nucleotide sequence ID" value="NZ_FNNG01000002.1"/>
</dbReference>
<dbReference type="AlphaFoldDB" id="A0A1H2SV35"/>
<dbReference type="GO" id="GO:0004488">
    <property type="term" value="F:methylenetetrahydrofolate dehydrogenase (NADP+) activity"/>
    <property type="evidence" value="ECO:0007669"/>
    <property type="project" value="UniProtKB-UniRule"/>
</dbReference>
<dbReference type="CDD" id="cd01080">
    <property type="entry name" value="NAD_bind_m-THF_DH_Cyclohyd"/>
    <property type="match status" value="1"/>
</dbReference>
<dbReference type="HAMAP" id="MF_01576">
    <property type="entry name" value="THF_DHG_CYH"/>
    <property type="match status" value="1"/>
</dbReference>
<comment type="catalytic activity">
    <reaction evidence="12">
        <text>(6R)-5,10-methylene-5,6,7,8-tetrahydrofolate + NADP(+) = (6R)-5,10-methenyltetrahydrofolate + NADPH</text>
        <dbReference type="Rhea" id="RHEA:22812"/>
        <dbReference type="ChEBI" id="CHEBI:15636"/>
        <dbReference type="ChEBI" id="CHEBI:57455"/>
        <dbReference type="ChEBI" id="CHEBI:57783"/>
        <dbReference type="ChEBI" id="CHEBI:58349"/>
        <dbReference type="EC" id="1.5.1.5"/>
    </reaction>
</comment>
<dbReference type="FunFam" id="3.40.50.10860:FF:000005">
    <property type="entry name" value="C-1-tetrahydrofolate synthase, cytoplasmic, putative"/>
    <property type="match status" value="1"/>
</dbReference>
<dbReference type="InterPro" id="IPR000672">
    <property type="entry name" value="THF_DH/CycHdrlase"/>
</dbReference>
<evidence type="ECO:0000313" key="15">
    <source>
        <dbReference type="EMBL" id="SDW35526.1"/>
    </source>
</evidence>
<dbReference type="Gene3D" id="3.40.50.720">
    <property type="entry name" value="NAD(P)-binding Rossmann-like Domain"/>
    <property type="match status" value="1"/>
</dbReference>
<evidence type="ECO:0000256" key="5">
    <source>
        <dbReference type="ARBA" id="ARBA00022755"/>
    </source>
</evidence>
<keyword evidence="16" id="KW-1185">Reference proteome</keyword>
<feature type="domain" description="Tetrahydrofolate dehydrogenase/cyclohydrolase NAD(P)-binding" evidence="14">
    <location>
        <begin position="139"/>
        <end position="279"/>
    </location>
</feature>
<accession>A0A1H2SV35</accession>
<dbReference type="FunFam" id="3.40.50.720:FF:000094">
    <property type="entry name" value="Bifunctional protein FolD"/>
    <property type="match status" value="1"/>
</dbReference>
<comment type="pathway">
    <text evidence="1 12">One-carbon metabolism; tetrahydrofolate interconversion.</text>
</comment>
<dbReference type="GO" id="GO:0000105">
    <property type="term" value="P:L-histidine biosynthetic process"/>
    <property type="evidence" value="ECO:0007669"/>
    <property type="project" value="UniProtKB-KW"/>
</dbReference>
<dbReference type="InterPro" id="IPR020630">
    <property type="entry name" value="THF_DH/CycHdrlase_cat_dom"/>
</dbReference>
<keyword evidence="3 12" id="KW-0554">One-carbon metabolism</keyword>
<keyword evidence="9 12" id="KW-0368">Histidine biosynthesis</keyword>
<evidence type="ECO:0000256" key="9">
    <source>
        <dbReference type="ARBA" id="ARBA00023102"/>
    </source>
</evidence>
<dbReference type="GO" id="GO:0009086">
    <property type="term" value="P:methionine biosynthetic process"/>
    <property type="evidence" value="ECO:0007669"/>
    <property type="project" value="UniProtKB-KW"/>
</dbReference>
<dbReference type="GO" id="GO:0005829">
    <property type="term" value="C:cytosol"/>
    <property type="evidence" value="ECO:0007669"/>
    <property type="project" value="TreeGrafter"/>
</dbReference>
<evidence type="ECO:0000313" key="16">
    <source>
        <dbReference type="Proteomes" id="UP000198828"/>
    </source>
</evidence>
<evidence type="ECO:0000256" key="3">
    <source>
        <dbReference type="ARBA" id="ARBA00022563"/>
    </source>
</evidence>
<keyword evidence="11 12" id="KW-0511">Multifunctional enzyme</keyword>
<evidence type="ECO:0000256" key="8">
    <source>
        <dbReference type="ARBA" id="ARBA00023002"/>
    </source>
</evidence>
<dbReference type="EC" id="1.5.1.5" evidence="12"/>
<keyword evidence="10 12" id="KW-0486">Methionine biosynthesis</keyword>
<dbReference type="PANTHER" id="PTHR48099:SF5">
    <property type="entry name" value="C-1-TETRAHYDROFOLATE SYNTHASE, CYTOPLASMIC"/>
    <property type="match status" value="1"/>
</dbReference>
<evidence type="ECO:0000256" key="12">
    <source>
        <dbReference type="HAMAP-Rule" id="MF_01576"/>
    </source>
</evidence>
<name>A0A1H2SV35_9FIRM</name>
<evidence type="ECO:0000259" key="14">
    <source>
        <dbReference type="Pfam" id="PF02882"/>
    </source>
</evidence>
<evidence type="ECO:0000256" key="4">
    <source>
        <dbReference type="ARBA" id="ARBA00022605"/>
    </source>
</evidence>
<comment type="caution">
    <text evidence="12">Lacks conserved residue(s) required for the propagation of feature annotation.</text>
</comment>
<evidence type="ECO:0000256" key="10">
    <source>
        <dbReference type="ARBA" id="ARBA00023167"/>
    </source>
</evidence>
<dbReference type="UniPathway" id="UPA00193"/>
<dbReference type="Gene3D" id="3.40.50.10860">
    <property type="entry name" value="Leucine Dehydrogenase, chain A, domain 1"/>
    <property type="match status" value="1"/>
</dbReference>
<keyword evidence="7 12" id="KW-0521">NADP</keyword>
<proteinExistence type="inferred from homology"/>
<evidence type="ECO:0000256" key="1">
    <source>
        <dbReference type="ARBA" id="ARBA00004777"/>
    </source>
</evidence>
<protein>
    <recommendedName>
        <fullName evidence="12">Bifunctional protein FolD</fullName>
    </recommendedName>
    <domain>
        <recommendedName>
            <fullName evidence="12">Methylenetetrahydrofolate dehydrogenase</fullName>
            <ecNumber evidence="12">1.5.1.5</ecNumber>
        </recommendedName>
    </domain>
    <domain>
        <recommendedName>
            <fullName evidence="12">Methenyltetrahydrofolate cyclohydrolase</fullName>
            <ecNumber evidence="12">3.5.4.9</ecNumber>
        </recommendedName>
    </domain>
</protein>
<dbReference type="GO" id="GO:0006164">
    <property type="term" value="P:purine nucleotide biosynthetic process"/>
    <property type="evidence" value="ECO:0007669"/>
    <property type="project" value="UniProtKB-KW"/>
</dbReference>
<evidence type="ECO:0000256" key="11">
    <source>
        <dbReference type="ARBA" id="ARBA00023268"/>
    </source>
</evidence>
<dbReference type="InterPro" id="IPR036291">
    <property type="entry name" value="NAD(P)-bd_dom_sf"/>
</dbReference>
<dbReference type="InterPro" id="IPR020631">
    <property type="entry name" value="THF_DH/CycHdrlase_NAD-bd_dom"/>
</dbReference>
<keyword evidence="4 12" id="KW-0028">Amino-acid biosynthesis</keyword>
<comment type="similarity">
    <text evidence="12">Belongs to the tetrahydrofolate dehydrogenase/cyclohydrolase family.</text>
</comment>
<feature type="binding site" evidence="12">
    <location>
        <begin position="165"/>
        <end position="167"/>
    </location>
    <ligand>
        <name>NADP(+)</name>
        <dbReference type="ChEBI" id="CHEBI:58349"/>
    </ligand>
</feature>